<name>A0A9Q0J6R8_9ROSI</name>
<organism evidence="3 4">
    <name type="scientific">Turnera subulata</name>
    <dbReference type="NCBI Taxonomy" id="218843"/>
    <lineage>
        <taxon>Eukaryota</taxon>
        <taxon>Viridiplantae</taxon>
        <taxon>Streptophyta</taxon>
        <taxon>Embryophyta</taxon>
        <taxon>Tracheophyta</taxon>
        <taxon>Spermatophyta</taxon>
        <taxon>Magnoliopsida</taxon>
        <taxon>eudicotyledons</taxon>
        <taxon>Gunneridae</taxon>
        <taxon>Pentapetalae</taxon>
        <taxon>rosids</taxon>
        <taxon>fabids</taxon>
        <taxon>Malpighiales</taxon>
        <taxon>Passifloraceae</taxon>
        <taxon>Turnera</taxon>
    </lineage>
</organism>
<protein>
    <recommendedName>
        <fullName evidence="5">Pre-rRNA-processing protein TSR2 homolog</fullName>
    </recommendedName>
</protein>
<accession>A0A9Q0J6R8</accession>
<gene>
    <name evidence="3" type="ORF">Tsubulata_019934</name>
</gene>
<dbReference type="OrthoDB" id="263560at2759"/>
<proteinExistence type="inferred from homology"/>
<sequence length="119" mass="13789">METITKINHLIQPSSHQKPEAESHLREGITLLLSRWNGLQLAVKNQWGGLDSLQKSHQLAADIFSWLLQSRGPLQVEDLENLLYERMLLSFNTDIDDGSIEEVAEQLMILHEEYLHRHH</sequence>
<dbReference type="GO" id="GO:0006364">
    <property type="term" value="P:rRNA processing"/>
    <property type="evidence" value="ECO:0007669"/>
    <property type="project" value="UniProtKB-KW"/>
</dbReference>
<evidence type="ECO:0008006" key="5">
    <source>
        <dbReference type="Google" id="ProtNLM"/>
    </source>
</evidence>
<reference evidence="3" key="1">
    <citation type="submission" date="2022-02" db="EMBL/GenBank/DDBJ databases">
        <authorList>
            <person name="Henning P.M."/>
            <person name="McCubbin A.G."/>
            <person name="Shore J.S."/>
        </authorList>
    </citation>
    <scope>NUCLEOTIDE SEQUENCE</scope>
    <source>
        <strain evidence="3">F60SS</strain>
        <tissue evidence="3">Leaves</tissue>
    </source>
</reference>
<keyword evidence="2" id="KW-0698">rRNA processing</keyword>
<dbReference type="Proteomes" id="UP001141552">
    <property type="component" value="Unassembled WGS sequence"/>
</dbReference>
<dbReference type="AlphaFoldDB" id="A0A9Q0J6R8"/>
<evidence type="ECO:0000256" key="2">
    <source>
        <dbReference type="ARBA" id="ARBA00022552"/>
    </source>
</evidence>
<dbReference type="Pfam" id="PF10273">
    <property type="entry name" value="WGG"/>
    <property type="match status" value="1"/>
</dbReference>
<dbReference type="PANTHER" id="PTHR21250">
    <property type="entry name" value="PRE-RRNA-PROCESSING PROTEIN TSR2 HOMOLOG"/>
    <property type="match status" value="1"/>
</dbReference>
<evidence type="ECO:0000313" key="3">
    <source>
        <dbReference type="EMBL" id="KAJ4830147.1"/>
    </source>
</evidence>
<comment type="similarity">
    <text evidence="1">Belongs to the TSR2 family.</text>
</comment>
<keyword evidence="4" id="KW-1185">Reference proteome</keyword>
<dbReference type="EMBL" id="JAKUCV010005723">
    <property type="protein sequence ID" value="KAJ4830147.1"/>
    <property type="molecule type" value="Genomic_DNA"/>
</dbReference>
<dbReference type="Gene3D" id="1.20.58.60">
    <property type="match status" value="1"/>
</dbReference>
<evidence type="ECO:0000256" key="1">
    <source>
        <dbReference type="ARBA" id="ARBA00006524"/>
    </source>
</evidence>
<reference evidence="3" key="2">
    <citation type="journal article" date="2023" name="Plants (Basel)">
        <title>Annotation of the Turnera subulata (Passifloraceae) Draft Genome Reveals the S-Locus Evolved after the Divergence of Turneroideae from Passifloroideae in a Stepwise Manner.</title>
        <authorList>
            <person name="Henning P.M."/>
            <person name="Roalson E.H."/>
            <person name="Mir W."/>
            <person name="McCubbin A.G."/>
            <person name="Shore J.S."/>
        </authorList>
    </citation>
    <scope>NUCLEOTIDE SEQUENCE</scope>
    <source>
        <strain evidence="3">F60SS</strain>
    </source>
</reference>
<comment type="caution">
    <text evidence="3">The sequence shown here is derived from an EMBL/GenBank/DDBJ whole genome shotgun (WGS) entry which is preliminary data.</text>
</comment>
<dbReference type="InterPro" id="IPR019398">
    <property type="entry name" value="Pre-rRNA_process_TSR2"/>
</dbReference>
<evidence type="ECO:0000313" key="4">
    <source>
        <dbReference type="Proteomes" id="UP001141552"/>
    </source>
</evidence>